<proteinExistence type="inferred from homology"/>
<evidence type="ECO:0000313" key="5">
    <source>
        <dbReference type="Proteomes" id="UP001597145"/>
    </source>
</evidence>
<reference evidence="5" key="1">
    <citation type="journal article" date="2019" name="Int. J. Syst. Evol. Microbiol.">
        <title>The Global Catalogue of Microorganisms (GCM) 10K type strain sequencing project: providing services to taxonomists for standard genome sequencing and annotation.</title>
        <authorList>
            <consortium name="The Broad Institute Genomics Platform"/>
            <consortium name="The Broad Institute Genome Sequencing Center for Infectious Disease"/>
            <person name="Wu L."/>
            <person name="Ma J."/>
        </authorList>
    </citation>
    <scope>NUCLEOTIDE SEQUENCE [LARGE SCALE GENOMIC DNA]</scope>
    <source>
        <strain evidence="5">JCM 12165</strain>
    </source>
</reference>
<gene>
    <name evidence="4" type="ORF">ACFSCY_38750</name>
</gene>
<sequence length="498" mass="52085">MTDTGAVSLRALLGHPDWAAVIVLGGPEADPGAVREGVTVREVRTVADLRADPLDAPGALLAVALAADREDWHLDALLRRAAAAGASAVLLPGDQPLRVASLLLARRVGLTVLGAPDPLAAALAATRLLREPDQVVAELVTRTAAACAGATGGVDGLVAELSRVWRRPVWLLDGSGDVVAGPEPGPPDGEAVLAQPVDAQRPRPSTLAAAVPGGVPAETAAVRAALGVAAGAVRQRMAEKRLAVERDARLRTSLLAELVQTGAEADSRTRRRALDAGWQLEGWHIGIRIDVPGSIDPVTARPEVLRAFAAAHLRAVVVEQGSGWGAWSTFPAEPGPAELQRHATATRRAQWLLRSSMPSAMGVGRLYHGAAGLARTLGEAGDAAHLAATRSAGGHFVHVDRLGLGRLLLAWTRTDTFLPAARSMLEPLRDQPGDLLRTLTAYLDAESSLTETAAVLGVHRNTVAARVARAQELLGVELTDPDERLALHLACRSVLFHS</sequence>
<organism evidence="4 5">
    <name type="scientific">Pseudonocardia aurantiaca</name>
    <dbReference type="NCBI Taxonomy" id="75290"/>
    <lineage>
        <taxon>Bacteria</taxon>
        <taxon>Bacillati</taxon>
        <taxon>Actinomycetota</taxon>
        <taxon>Actinomycetes</taxon>
        <taxon>Pseudonocardiales</taxon>
        <taxon>Pseudonocardiaceae</taxon>
        <taxon>Pseudonocardia</taxon>
    </lineage>
</organism>
<evidence type="ECO:0000256" key="1">
    <source>
        <dbReference type="ARBA" id="ARBA00006754"/>
    </source>
</evidence>
<dbReference type="EMBL" id="JBHUCP010000056">
    <property type="protein sequence ID" value="MFD1535358.1"/>
    <property type="molecule type" value="Genomic_DNA"/>
</dbReference>
<evidence type="ECO:0000259" key="2">
    <source>
        <dbReference type="Pfam" id="PF13556"/>
    </source>
</evidence>
<dbReference type="PANTHER" id="PTHR33744:SF1">
    <property type="entry name" value="DNA-BINDING TRANSCRIPTIONAL ACTIVATOR ADER"/>
    <property type="match status" value="1"/>
</dbReference>
<dbReference type="Gene3D" id="1.10.10.2840">
    <property type="entry name" value="PucR C-terminal helix-turn-helix domain"/>
    <property type="match status" value="1"/>
</dbReference>
<dbReference type="InterPro" id="IPR051448">
    <property type="entry name" value="CdaR-like_regulators"/>
</dbReference>
<comment type="similarity">
    <text evidence="1">Belongs to the CdaR family.</text>
</comment>
<accession>A0ABW4FY62</accession>
<dbReference type="InterPro" id="IPR042070">
    <property type="entry name" value="PucR_C-HTH_sf"/>
</dbReference>
<feature type="domain" description="PucR C-terminal helix-turn-helix" evidence="2">
    <location>
        <begin position="435"/>
        <end position="492"/>
    </location>
</feature>
<dbReference type="PANTHER" id="PTHR33744">
    <property type="entry name" value="CARBOHYDRATE DIACID REGULATOR"/>
    <property type="match status" value="1"/>
</dbReference>
<dbReference type="Pfam" id="PF17853">
    <property type="entry name" value="GGDEF_2"/>
    <property type="match status" value="1"/>
</dbReference>
<comment type="caution">
    <text evidence="4">The sequence shown here is derived from an EMBL/GenBank/DDBJ whole genome shotgun (WGS) entry which is preliminary data.</text>
</comment>
<evidence type="ECO:0000313" key="4">
    <source>
        <dbReference type="EMBL" id="MFD1535358.1"/>
    </source>
</evidence>
<feature type="domain" description="CdaR GGDEF-like" evidence="3">
    <location>
        <begin position="263"/>
        <end position="385"/>
    </location>
</feature>
<evidence type="ECO:0000259" key="3">
    <source>
        <dbReference type="Pfam" id="PF17853"/>
    </source>
</evidence>
<dbReference type="Pfam" id="PF13556">
    <property type="entry name" value="HTH_30"/>
    <property type="match status" value="1"/>
</dbReference>
<dbReference type="RefSeq" id="WP_379660148.1">
    <property type="nucleotide sequence ID" value="NZ_JBHUCP010000056.1"/>
</dbReference>
<dbReference type="InterPro" id="IPR025736">
    <property type="entry name" value="PucR_C-HTH_dom"/>
</dbReference>
<dbReference type="Proteomes" id="UP001597145">
    <property type="component" value="Unassembled WGS sequence"/>
</dbReference>
<protein>
    <submittedName>
        <fullName evidence="4">PucR family transcriptional regulator</fullName>
    </submittedName>
</protein>
<dbReference type="InterPro" id="IPR041522">
    <property type="entry name" value="CdaR_GGDEF"/>
</dbReference>
<keyword evidence="5" id="KW-1185">Reference proteome</keyword>
<name>A0ABW4FY62_9PSEU</name>